<evidence type="ECO:0000313" key="4">
    <source>
        <dbReference type="Proteomes" id="UP000240987"/>
    </source>
</evidence>
<dbReference type="EMBL" id="PYMJ01000045">
    <property type="protein sequence ID" value="PSU44664.1"/>
    <property type="molecule type" value="Genomic_DNA"/>
</dbReference>
<comment type="caution">
    <text evidence="3">The sequence shown here is derived from an EMBL/GenBank/DDBJ whole genome shotgun (WGS) entry which is preliminary data.</text>
</comment>
<dbReference type="InterPro" id="IPR008249">
    <property type="entry name" value="UPF0231"/>
</dbReference>
<evidence type="ECO:0000256" key="2">
    <source>
        <dbReference type="HAMAP-Rule" id="MF_01053"/>
    </source>
</evidence>
<accession>A0A2T3J7H2</accession>
<dbReference type="Proteomes" id="UP000240987">
    <property type="component" value="Unassembled WGS sequence"/>
</dbReference>
<protein>
    <recommendedName>
        <fullName evidence="2">UPF0231 protein C9J12_26365</fullName>
    </recommendedName>
</protein>
<dbReference type="AlphaFoldDB" id="A0A2T3J7H2"/>
<evidence type="ECO:0000313" key="3">
    <source>
        <dbReference type="EMBL" id="PSU44664.1"/>
    </source>
</evidence>
<dbReference type="HAMAP" id="MF_01053">
    <property type="entry name" value="UPF0231"/>
    <property type="match status" value="1"/>
</dbReference>
<dbReference type="RefSeq" id="WP_107245643.1">
    <property type="nucleotide sequence ID" value="NZ_PYMJ01000045.1"/>
</dbReference>
<reference evidence="3 4" key="1">
    <citation type="submission" date="2018-01" db="EMBL/GenBank/DDBJ databases">
        <title>Whole genome sequencing of Histamine producing bacteria.</title>
        <authorList>
            <person name="Butler K."/>
        </authorList>
    </citation>
    <scope>NUCLEOTIDE SEQUENCE [LARGE SCALE GENOMIC DNA]</scope>
    <source>
        <strain evidence="3 4">JCM 12947</strain>
    </source>
</reference>
<organism evidence="3 4">
    <name type="scientific">Photobacterium frigidiphilum</name>
    <dbReference type="NCBI Taxonomy" id="264736"/>
    <lineage>
        <taxon>Bacteria</taxon>
        <taxon>Pseudomonadati</taxon>
        <taxon>Pseudomonadota</taxon>
        <taxon>Gammaproteobacteria</taxon>
        <taxon>Vibrionales</taxon>
        <taxon>Vibrionaceae</taxon>
        <taxon>Photobacterium</taxon>
    </lineage>
</organism>
<name>A0A2T3J7H2_9GAMM</name>
<dbReference type="OrthoDB" id="5739292at2"/>
<gene>
    <name evidence="3" type="ORF">C9J12_26365</name>
</gene>
<sequence>MDYEFKKNTLDGSYHATFSMGHEIIGRWLIEEVGKDFEKMDTILSQIGALKNSTKEWRLLGDDLSLILQDHEAIIQANYLFSEEEEDFDEDMHFYDEESVSCCGFEDFELVLQAWRAFVTRF</sequence>
<dbReference type="Pfam" id="PF06062">
    <property type="entry name" value="UPF0231"/>
    <property type="match status" value="1"/>
</dbReference>
<keyword evidence="4" id="KW-1185">Reference proteome</keyword>
<dbReference type="PIRSF" id="PIRSF006287">
    <property type="entry name" value="UCP006287"/>
    <property type="match status" value="1"/>
</dbReference>
<dbReference type="NCBIfam" id="NF003578">
    <property type="entry name" value="PRK05248.2-3"/>
    <property type="match status" value="1"/>
</dbReference>
<comment type="similarity">
    <text evidence="1 2">Belongs to the UPF0231 family.</text>
</comment>
<proteinExistence type="inferred from homology"/>
<evidence type="ECO:0000256" key="1">
    <source>
        <dbReference type="ARBA" id="ARBA00005367"/>
    </source>
</evidence>